<gene>
    <name evidence="3" type="ORF">K432DRAFT_447214</name>
</gene>
<accession>A0A8E2DZF6</accession>
<feature type="domain" description="HNH nuclease" evidence="2">
    <location>
        <begin position="233"/>
        <end position="287"/>
    </location>
</feature>
<evidence type="ECO:0000313" key="4">
    <source>
        <dbReference type="Proteomes" id="UP000250266"/>
    </source>
</evidence>
<dbReference type="Pfam" id="PF13391">
    <property type="entry name" value="HNH_2"/>
    <property type="match status" value="1"/>
</dbReference>
<evidence type="ECO:0000313" key="3">
    <source>
        <dbReference type="EMBL" id="OCK74590.1"/>
    </source>
</evidence>
<sequence>MASKPLMESVDEQFSIQQAMRKNLKRVLSGQETALFNEAKKVRQTSSELIAQVEQLEADENKAQNVENVWKKRIDILERLLHRTTILLELNDEAYKHGDSDEEWYRSTIIEMCKLRKVCVDGQLFLATKKADINSFNEELGWVPKEYHQQRATLLLSSFIEKQHREHAKKSPQLKVKYRFGNTVSWRNYLASEYQGSYRPQFSDETAILDEVKIQRDDLVWEPIIGDWVVESRVKAAHIVARSEREGYIRFLFGVDDYAYFLMDARNGLMMLSALEAPFDRGEFIIVPMGDIDESGQIKFQCRVLRYTNLHKKDGKKTPVYRESLNHPVVFWDDIDERVLKFPEECKLRPYRRCLFHHALGAVIHCRQLRLKGWEEIWSNFFSGSVWATPEKYLEKSLLQGTWNLLMGEQIPLGLEKFSFLGLGGFYKVDSQMWASELMEKIVEETEEEDDEEEEGSGE</sequence>
<dbReference type="Proteomes" id="UP000250266">
    <property type="component" value="Unassembled WGS sequence"/>
</dbReference>
<dbReference type="AlphaFoldDB" id="A0A8E2DZF6"/>
<dbReference type="InterPro" id="IPR003615">
    <property type="entry name" value="HNH_nuc"/>
</dbReference>
<name>A0A8E2DZF6_9PEZI</name>
<dbReference type="OrthoDB" id="4577781at2759"/>
<reference evidence="3 4" key="1">
    <citation type="journal article" date="2016" name="Nat. Commun.">
        <title>Ectomycorrhizal ecology is imprinted in the genome of the dominant symbiotic fungus Cenococcum geophilum.</title>
        <authorList>
            <consortium name="DOE Joint Genome Institute"/>
            <person name="Peter M."/>
            <person name="Kohler A."/>
            <person name="Ohm R.A."/>
            <person name="Kuo A."/>
            <person name="Krutzmann J."/>
            <person name="Morin E."/>
            <person name="Arend M."/>
            <person name="Barry K.W."/>
            <person name="Binder M."/>
            <person name="Choi C."/>
            <person name="Clum A."/>
            <person name="Copeland A."/>
            <person name="Grisel N."/>
            <person name="Haridas S."/>
            <person name="Kipfer T."/>
            <person name="LaButti K."/>
            <person name="Lindquist E."/>
            <person name="Lipzen A."/>
            <person name="Maire R."/>
            <person name="Meier B."/>
            <person name="Mihaltcheva S."/>
            <person name="Molinier V."/>
            <person name="Murat C."/>
            <person name="Poggeler S."/>
            <person name="Quandt C.A."/>
            <person name="Sperisen C."/>
            <person name="Tritt A."/>
            <person name="Tisserant E."/>
            <person name="Crous P.W."/>
            <person name="Henrissat B."/>
            <person name="Nehls U."/>
            <person name="Egli S."/>
            <person name="Spatafora J.W."/>
            <person name="Grigoriev I.V."/>
            <person name="Martin F.M."/>
        </authorList>
    </citation>
    <scope>NUCLEOTIDE SEQUENCE [LARGE SCALE GENOMIC DNA]</scope>
    <source>
        <strain evidence="3 4">CBS 459.81</strain>
    </source>
</reference>
<keyword evidence="1" id="KW-0175">Coiled coil</keyword>
<proteinExistence type="predicted"/>
<dbReference type="EMBL" id="KV745449">
    <property type="protein sequence ID" value="OCK74590.1"/>
    <property type="molecule type" value="Genomic_DNA"/>
</dbReference>
<protein>
    <recommendedName>
        <fullName evidence="2">HNH nuclease domain-containing protein</fullName>
    </recommendedName>
</protein>
<keyword evidence="4" id="KW-1185">Reference proteome</keyword>
<feature type="coiled-coil region" evidence="1">
    <location>
        <begin position="39"/>
        <end position="66"/>
    </location>
</feature>
<evidence type="ECO:0000256" key="1">
    <source>
        <dbReference type="SAM" id="Coils"/>
    </source>
</evidence>
<evidence type="ECO:0000259" key="2">
    <source>
        <dbReference type="Pfam" id="PF13391"/>
    </source>
</evidence>
<organism evidence="3 4">
    <name type="scientific">Lepidopterella palustris CBS 459.81</name>
    <dbReference type="NCBI Taxonomy" id="1314670"/>
    <lineage>
        <taxon>Eukaryota</taxon>
        <taxon>Fungi</taxon>
        <taxon>Dikarya</taxon>
        <taxon>Ascomycota</taxon>
        <taxon>Pezizomycotina</taxon>
        <taxon>Dothideomycetes</taxon>
        <taxon>Pleosporomycetidae</taxon>
        <taxon>Mytilinidiales</taxon>
        <taxon>Argynnaceae</taxon>
        <taxon>Lepidopterella</taxon>
    </lineage>
</organism>